<dbReference type="SUPFAM" id="SSF56176">
    <property type="entry name" value="FAD-binding/transporter-associated domain-like"/>
    <property type="match status" value="1"/>
</dbReference>
<evidence type="ECO:0000313" key="3">
    <source>
        <dbReference type="EMBL" id="PRP80624.1"/>
    </source>
</evidence>
<name>A0A2P6N9J2_9EUKA</name>
<dbReference type="InterPro" id="IPR016167">
    <property type="entry name" value="FAD-bd_PCMH_sub1"/>
</dbReference>
<sequence length="504" mass="56669">MSTITPSFPANFFGNEPAQLASRLTKTDLATLAEVRGDTIYNWSGIHSIARKSQLVKPETEQQLSKIVRESRGKIHIIGTGLSYEQIATLPLNDPTSTLISVEHFKGLISIHHDRQTAIFGAATPVNQIISTLGEHDMMIACSPGVVGIQTIAGALATGTHGQGLFQSAYSDTVVSLRVCLPSGQIIDVDENTKDYPLQAFVTSVGMLGVILHVELKMKPRAVLYCHKTTCNFDEFLENYPEWNENSHHVKAWWFPETDQVQLWRVDEANPQLSSTFLSTDRKAPFETDNVAHSMQDTVDRYVEKLSHDTNSSATSHQPQFLTVKRFADTRNLVGYTEQILTKGIPVPQINCEIAVPLKRFREATAALHQWNKENAGKLHYPFIYRAVGKSDAWLSPVHEGPAVWIGFLVYIGEDGSVRRDGMETMERLQELLAGFGGLPHWGKHFVPKTYDFEGKIRNWNNFLELRKRVDPTGRFLSRFMSEIIVNNQKLSAEKRTRNVRAKL</sequence>
<dbReference type="GO" id="GO:0003885">
    <property type="term" value="F:D-arabinono-1,4-lactone oxidase activity"/>
    <property type="evidence" value="ECO:0007669"/>
    <property type="project" value="InterPro"/>
</dbReference>
<dbReference type="PIRSF" id="PIRSF000136">
    <property type="entry name" value="LGO_GLO"/>
    <property type="match status" value="1"/>
</dbReference>
<dbReference type="Pfam" id="PF01565">
    <property type="entry name" value="FAD_binding_4"/>
    <property type="match status" value="1"/>
</dbReference>
<dbReference type="Pfam" id="PF04030">
    <property type="entry name" value="ALO"/>
    <property type="match status" value="1"/>
</dbReference>
<proteinExistence type="predicted"/>
<dbReference type="InterPro" id="IPR016169">
    <property type="entry name" value="FAD-bd_PCMH_sub2"/>
</dbReference>
<dbReference type="GO" id="GO:0016020">
    <property type="term" value="C:membrane"/>
    <property type="evidence" value="ECO:0007669"/>
    <property type="project" value="InterPro"/>
</dbReference>
<dbReference type="Gene3D" id="3.30.465.10">
    <property type="match status" value="1"/>
</dbReference>
<dbReference type="GO" id="GO:0071949">
    <property type="term" value="F:FAD binding"/>
    <property type="evidence" value="ECO:0007669"/>
    <property type="project" value="InterPro"/>
</dbReference>
<dbReference type="OrthoDB" id="10053116at2759"/>
<reference evidence="3 4" key="1">
    <citation type="journal article" date="2018" name="Genome Biol. Evol.">
        <title>Multiple Roots of Fruiting Body Formation in Amoebozoa.</title>
        <authorList>
            <person name="Hillmann F."/>
            <person name="Forbes G."/>
            <person name="Novohradska S."/>
            <person name="Ferling I."/>
            <person name="Riege K."/>
            <person name="Groth M."/>
            <person name="Westermann M."/>
            <person name="Marz M."/>
            <person name="Spaller T."/>
            <person name="Winckler T."/>
            <person name="Schaap P."/>
            <person name="Glockner G."/>
        </authorList>
    </citation>
    <scope>NUCLEOTIDE SEQUENCE [LARGE SCALE GENOMIC DNA]</scope>
    <source>
        <strain evidence="3 4">Jena</strain>
    </source>
</reference>
<accession>A0A2P6N9J2</accession>
<protein>
    <submittedName>
        <fullName evidence="3">FAD binding domain containing protein</fullName>
    </submittedName>
</protein>
<dbReference type="InterPro" id="IPR006094">
    <property type="entry name" value="Oxid_FAD_bind_N"/>
</dbReference>
<dbReference type="Proteomes" id="UP000241769">
    <property type="component" value="Unassembled WGS sequence"/>
</dbReference>
<dbReference type="InterPro" id="IPR007173">
    <property type="entry name" value="ALO_C"/>
</dbReference>
<dbReference type="PANTHER" id="PTHR43762">
    <property type="entry name" value="L-GULONOLACTONE OXIDASE"/>
    <property type="match status" value="1"/>
</dbReference>
<organism evidence="3 4">
    <name type="scientific">Planoprotostelium fungivorum</name>
    <dbReference type="NCBI Taxonomy" id="1890364"/>
    <lineage>
        <taxon>Eukaryota</taxon>
        <taxon>Amoebozoa</taxon>
        <taxon>Evosea</taxon>
        <taxon>Variosea</taxon>
        <taxon>Cavosteliida</taxon>
        <taxon>Cavosteliaceae</taxon>
        <taxon>Planoprotostelium</taxon>
    </lineage>
</organism>
<dbReference type="InParanoid" id="A0A2P6N9J2"/>
<evidence type="ECO:0000256" key="1">
    <source>
        <dbReference type="ARBA" id="ARBA00023002"/>
    </source>
</evidence>
<dbReference type="STRING" id="1890364.A0A2P6N9J2"/>
<gene>
    <name evidence="3" type="ORF">PROFUN_11567</name>
</gene>
<dbReference type="PANTHER" id="PTHR43762:SF1">
    <property type="entry name" value="D-ARABINONO-1,4-LACTONE OXIDASE"/>
    <property type="match status" value="1"/>
</dbReference>
<dbReference type="PROSITE" id="PS51387">
    <property type="entry name" value="FAD_PCMH"/>
    <property type="match status" value="1"/>
</dbReference>
<dbReference type="AlphaFoldDB" id="A0A2P6N9J2"/>
<dbReference type="InterPro" id="IPR036318">
    <property type="entry name" value="FAD-bd_PCMH-like_sf"/>
</dbReference>
<keyword evidence="4" id="KW-1185">Reference proteome</keyword>
<dbReference type="InterPro" id="IPR016166">
    <property type="entry name" value="FAD-bd_PCMH"/>
</dbReference>
<dbReference type="Gene3D" id="3.30.43.10">
    <property type="entry name" value="Uridine Diphospho-n-acetylenolpyruvylglucosamine Reductase, domain 2"/>
    <property type="match status" value="1"/>
</dbReference>
<evidence type="ECO:0000259" key="2">
    <source>
        <dbReference type="PROSITE" id="PS51387"/>
    </source>
</evidence>
<dbReference type="InterPro" id="IPR010031">
    <property type="entry name" value="FAD_lactone_oxidase-like"/>
</dbReference>
<dbReference type="Gene3D" id="3.30.70.2520">
    <property type="match status" value="1"/>
</dbReference>
<keyword evidence="1" id="KW-0560">Oxidoreductase</keyword>
<feature type="domain" description="FAD-binding PCMH-type" evidence="2">
    <location>
        <begin position="48"/>
        <end position="221"/>
    </location>
</feature>
<dbReference type="EMBL" id="MDYQ01000143">
    <property type="protein sequence ID" value="PRP80624.1"/>
    <property type="molecule type" value="Genomic_DNA"/>
</dbReference>
<evidence type="ECO:0000313" key="4">
    <source>
        <dbReference type="Proteomes" id="UP000241769"/>
    </source>
</evidence>
<comment type="caution">
    <text evidence="3">The sequence shown here is derived from an EMBL/GenBank/DDBJ whole genome shotgun (WGS) entry which is preliminary data.</text>
</comment>